<protein>
    <submittedName>
        <fullName evidence="1">Uncharacterized protein</fullName>
    </submittedName>
</protein>
<dbReference type="AlphaFoldDB" id="A0A8I2B810"/>
<name>A0A8I2B810_BACIU</name>
<dbReference type="Proteomes" id="UP000665181">
    <property type="component" value="Unassembled WGS sequence"/>
</dbReference>
<proteinExistence type="predicted"/>
<dbReference type="EMBL" id="JAGFPW010000001">
    <property type="protein sequence ID" value="MBO3793245.1"/>
    <property type="molecule type" value="Genomic_DNA"/>
</dbReference>
<sequence>MKDNVKRYIGIFLTFFGEASKIDAQETVDILSVFYHGTKDNPGLESYSSYNEFAILFTDTKNKLDQFKNNNLSYVEKKGLASDIVNVYSKGIEMIGKILTYCIALYKFSQNKKYNLYQIHKMTLHKKIEEVEGHRHLKSITTIINRFVRNSDAHLSIVFKPDLNKFVYKKTSNGKVETEFINIDEVILQLFPSVGWVTKAFIFSNNLLVLFHNDKAKFDQLAKEIDAI</sequence>
<organism evidence="1 2">
    <name type="scientific">Bacillus subtilis</name>
    <dbReference type="NCBI Taxonomy" id="1423"/>
    <lineage>
        <taxon>Bacteria</taxon>
        <taxon>Bacillati</taxon>
        <taxon>Bacillota</taxon>
        <taxon>Bacilli</taxon>
        <taxon>Bacillales</taxon>
        <taxon>Bacillaceae</taxon>
        <taxon>Bacillus</taxon>
    </lineage>
</organism>
<reference evidence="1" key="1">
    <citation type="submission" date="2021-03" db="EMBL/GenBank/DDBJ databases">
        <title>Isolation of Bacillus subtilis from fermented food sample.</title>
        <authorList>
            <person name="Lakshmanan V."/>
            <person name="Athira K."/>
            <person name="Rajagopal K."/>
        </authorList>
    </citation>
    <scope>NUCLEOTIDE SEQUENCE</scope>
    <source>
        <strain evidence="1">S1</strain>
    </source>
</reference>
<gene>
    <name evidence="1" type="ORF">J5227_02715</name>
</gene>
<comment type="caution">
    <text evidence="1">The sequence shown here is derived from an EMBL/GenBank/DDBJ whole genome shotgun (WGS) entry which is preliminary data.</text>
</comment>
<evidence type="ECO:0000313" key="1">
    <source>
        <dbReference type="EMBL" id="MBO3793245.1"/>
    </source>
</evidence>
<evidence type="ECO:0000313" key="2">
    <source>
        <dbReference type="Proteomes" id="UP000665181"/>
    </source>
</evidence>
<dbReference type="RefSeq" id="WP_208555905.1">
    <property type="nucleotide sequence ID" value="NZ_JAGFPW010000001.1"/>
</dbReference>
<accession>A0A8I2B810</accession>